<sequence length="207" mass="22527">MSFDQPRSHRHIPASQALEALSPPAGSSRICIGDITRVLDDRAWGVIVLALAFPCLIPMPIPGFGLVFGAPLLVISLQLAAGQKRPWLPAILSRQSIDLETWKKSLTIILPRMRKVEKILRYRLPWLSSTAGERLTGIMMVIVSALLLLPVPFTNIPLGIILCLLGLGLFERDGIVLLIAWSLSLIALMIFSGLILFGGTAVMGLFA</sequence>
<evidence type="ECO:0008006" key="4">
    <source>
        <dbReference type="Google" id="ProtNLM"/>
    </source>
</evidence>
<evidence type="ECO:0000313" key="3">
    <source>
        <dbReference type="Proteomes" id="UP000076066"/>
    </source>
</evidence>
<keyword evidence="1" id="KW-0472">Membrane</keyword>
<feature type="transmembrane region" description="Helical" evidence="1">
    <location>
        <begin position="177"/>
        <end position="206"/>
    </location>
</feature>
<dbReference type="PANTHER" id="PTHR41795">
    <property type="entry name" value="EXOPOLYSACCHARIDE SYNTHESIS PROTEIN"/>
    <property type="match status" value="1"/>
</dbReference>
<dbReference type="RefSeq" id="WP_066135131.1">
    <property type="nucleotide sequence ID" value="NZ_CP014525.1"/>
</dbReference>
<dbReference type="PANTHER" id="PTHR41795:SF1">
    <property type="entry name" value="EXOPOLYSACCHARIDE SYNTHESIS PROTEIN"/>
    <property type="match status" value="1"/>
</dbReference>
<feature type="transmembrane region" description="Helical" evidence="1">
    <location>
        <begin position="153"/>
        <end position="170"/>
    </location>
</feature>
<dbReference type="KEGG" id="hjo:AY555_07070"/>
<proteinExistence type="predicted"/>
<dbReference type="Proteomes" id="UP000076066">
    <property type="component" value="Chromosome"/>
</dbReference>
<protein>
    <recommendedName>
        <fullName evidence="4">Exopolysaccharide biosynthesis protein exod</fullName>
    </recommendedName>
</protein>
<dbReference type="OrthoDB" id="8446803at2"/>
<gene>
    <name evidence="2" type="ORF">AY555_07070</name>
</gene>
<dbReference type="STRING" id="1549855.AY555_07070"/>
<accession>A0A143DE90</accession>
<dbReference type="InterPro" id="IPR010331">
    <property type="entry name" value="ExoD"/>
</dbReference>
<keyword evidence="1" id="KW-1133">Transmembrane helix</keyword>
<feature type="transmembrane region" description="Helical" evidence="1">
    <location>
        <begin position="43"/>
        <end position="75"/>
    </location>
</feature>
<organism evidence="2 3">
    <name type="scientific">Haematospirillum jordaniae</name>
    <dbReference type="NCBI Taxonomy" id="1549855"/>
    <lineage>
        <taxon>Bacteria</taxon>
        <taxon>Pseudomonadati</taxon>
        <taxon>Pseudomonadota</taxon>
        <taxon>Alphaproteobacteria</taxon>
        <taxon>Rhodospirillales</taxon>
        <taxon>Novispirillaceae</taxon>
        <taxon>Haematospirillum</taxon>
    </lineage>
</organism>
<keyword evidence="3" id="KW-1185">Reference proteome</keyword>
<dbReference type="PIRSF" id="PIRSF033239">
    <property type="entry name" value="ExoD"/>
    <property type="match status" value="1"/>
</dbReference>
<reference evidence="2 3" key="1">
    <citation type="submission" date="2016-02" db="EMBL/GenBank/DDBJ databases">
        <title>Complete Genome of H5569, the type strain of the newly described species Haematospirillium jordaniae.</title>
        <authorList>
            <person name="Nicholson A.C."/>
            <person name="Humrighouse B.W."/>
            <person name="Loparov V."/>
            <person name="McQuiston J.R."/>
        </authorList>
    </citation>
    <scope>NUCLEOTIDE SEQUENCE [LARGE SCALE GENOMIC DNA]</scope>
    <source>
        <strain evidence="2 3">H5569</strain>
    </source>
</reference>
<dbReference type="Pfam" id="PF06055">
    <property type="entry name" value="ExoD"/>
    <property type="match status" value="1"/>
</dbReference>
<dbReference type="EMBL" id="CP014525">
    <property type="protein sequence ID" value="AMW34976.1"/>
    <property type="molecule type" value="Genomic_DNA"/>
</dbReference>
<evidence type="ECO:0000313" key="2">
    <source>
        <dbReference type="EMBL" id="AMW34976.1"/>
    </source>
</evidence>
<name>A0A143DE90_9PROT</name>
<dbReference type="AlphaFoldDB" id="A0A143DE90"/>
<dbReference type="GeneID" id="53316915"/>
<keyword evidence="1" id="KW-0812">Transmembrane</keyword>
<evidence type="ECO:0000256" key="1">
    <source>
        <dbReference type="SAM" id="Phobius"/>
    </source>
</evidence>